<dbReference type="RefSeq" id="XP_645150.1">
    <property type="nucleotide sequence ID" value="XM_640058.1"/>
</dbReference>
<dbReference type="Pfam" id="PF24142">
    <property type="entry name" value="Beta-sand_ComC_1st"/>
    <property type="match status" value="1"/>
</dbReference>
<dbReference type="HOGENOM" id="CLU_003793_0_0_1"/>
<keyword evidence="1" id="KW-0812">Transmembrane</keyword>
<protein>
    <recommendedName>
        <fullName evidence="2">EGF-like domain-containing protein</fullName>
    </recommendedName>
</protein>
<sequence length="1146" mass="127552">MKRIPKKKKISSAVRKYLYFFRPVNLFLLFSDLVTILNTLISGYNNQSILPTDLACLPNFSRIFLQNLNISKELVFYQFPQTIYDVTYNYENYACSPIDQKLPDIPTFNFNCKSISGTTIKISHIMKQRVFNLKYSYVYFENDVIATHNISMSTFTATSLNFADFSNFQNFVISSIQNFSTIKSNSLHIEHDTGILYPFYIPLNNSTQLLSMAALFEKPISLINLSTYGFKQLHLLHVGNEFNLNGEIPIIPPLSCDFLIFYGNFNVFPNFSIITGSFSSYQSNFSIALPPYSGKGAMVSLINNNLFGTIDESWCNVNLVIYNNKLTGKIPSCFTCYFSVASFFNYFSGNQFTNYNQSIGCSEFAPRFQLLDISTKTFRVTGINIGFNSRYWLLNSVDFPYSTNVISMGYEYVVMYLFAIIPNPKYFNVTFVHPAPSRTIYFPLGDQFPNPTGIKITSNQLIITGELFSSYMGYSNQSVQFEETSTNCTIKDGNFFNITCEFVPSSISTLTYPTIIKIKNDNLIRRVIVNPLIGQLNQIPCPNNCDDISNSICDLSQGICVKSCKNDCGIFGECNDQTGECDCDSNHQGPNCSIPFMQCPTGSNSLICSSADYNMCNNQTGICTCSQNQQGQDCSLPFKQCPVGSDSLICSGGNNNCNNQTGVCTCSSSQQGQDCSLPFKQCPVGLDSLICSGGNNNCNNQTGICYCDSKFTNIDCSKPNQYISSVSPSNTNGGEASFFGWFGDIHSNPSLLIGNQQCQPITYNSSIEIRCIAPPGNGVYDITFNQNDIMYKLRNGYSYLEIFKNCPNNCTNSNQGNCNTSNGECNCINNYYSFDCSLKRNNNTGGNNGGNPSIDPSTGGTNITDNQVNFQIYFKNLFEIDFNGNIVNQYSLQSNWTLNKTKDSQENNIYKLTQIIQQSCEIITLIEEVSTSKQYSFAGSTFTLDAGSIKLTISISNYIYKSSLNTLQLQLISSVDNENEGSDCNIKQVSTNETNTSSFKYIKISKDNRVLQGRFINQILSDGRPTYLSIDVNNNGNSVIATLNLPHFVNQSIIDPDFSVLLETDFKSECDNKNSRKWLIPVAVAVPIVGLCSIGVILDGIETLPEQVSKPSTSGQSIIESVFLSIHNAIVDNLLLSHCITGWPPN</sequence>
<keyword evidence="4" id="KW-1185">Reference proteome</keyword>
<dbReference type="InterPro" id="IPR053331">
    <property type="entry name" value="EGF-like_comC"/>
</dbReference>
<dbReference type="EMBL" id="AAFI02000008">
    <property type="protein sequence ID" value="EAL71319.1"/>
    <property type="molecule type" value="Genomic_DNA"/>
</dbReference>
<dbReference type="InterPro" id="IPR057014">
    <property type="entry name" value="B-sand_ComC_1st"/>
</dbReference>
<dbReference type="InterPro" id="IPR000742">
    <property type="entry name" value="EGF"/>
</dbReference>
<dbReference type="PROSITE" id="PS00022">
    <property type="entry name" value="EGF_1"/>
    <property type="match status" value="1"/>
</dbReference>
<reference evidence="3 4" key="1">
    <citation type="journal article" date="2005" name="Nature">
        <title>The genome of the social amoeba Dictyostelium discoideum.</title>
        <authorList>
            <consortium name="The Dictyostelium discoideum Sequencing Consortium"/>
            <person name="Eichinger L."/>
            <person name="Pachebat J.A."/>
            <person name="Glockner G."/>
            <person name="Rajandream M.A."/>
            <person name="Sucgang R."/>
            <person name="Berriman M."/>
            <person name="Song J."/>
            <person name="Olsen R."/>
            <person name="Szafranski K."/>
            <person name="Xu Q."/>
            <person name="Tunggal B."/>
            <person name="Kummerfeld S."/>
            <person name="Madera M."/>
            <person name="Konfortov B.A."/>
            <person name="Rivero F."/>
            <person name="Bankier A.T."/>
            <person name="Lehmann R."/>
            <person name="Hamlin N."/>
            <person name="Davies R."/>
            <person name="Gaudet P."/>
            <person name="Fey P."/>
            <person name="Pilcher K."/>
            <person name="Chen G."/>
            <person name="Saunders D."/>
            <person name="Sodergren E."/>
            <person name="Davis P."/>
            <person name="Kerhornou A."/>
            <person name="Nie X."/>
            <person name="Hall N."/>
            <person name="Anjard C."/>
            <person name="Hemphill L."/>
            <person name="Bason N."/>
            <person name="Farbrother P."/>
            <person name="Desany B."/>
            <person name="Just E."/>
            <person name="Morio T."/>
            <person name="Rost R."/>
            <person name="Churcher C."/>
            <person name="Cooper J."/>
            <person name="Haydock S."/>
            <person name="van Driessche N."/>
            <person name="Cronin A."/>
            <person name="Goodhead I."/>
            <person name="Muzny D."/>
            <person name="Mourier T."/>
            <person name="Pain A."/>
            <person name="Lu M."/>
            <person name="Harper D."/>
            <person name="Lindsay R."/>
            <person name="Hauser H."/>
            <person name="James K."/>
            <person name="Quiles M."/>
            <person name="Madan Babu M."/>
            <person name="Saito T."/>
            <person name="Buchrieser C."/>
            <person name="Wardroper A."/>
            <person name="Felder M."/>
            <person name="Thangavelu M."/>
            <person name="Johnson D."/>
            <person name="Knights A."/>
            <person name="Loulseged H."/>
            <person name="Mungall K."/>
            <person name="Oliver K."/>
            <person name="Price C."/>
            <person name="Quail M.A."/>
            <person name="Urushihara H."/>
            <person name="Hernandez J."/>
            <person name="Rabbinowitsch E."/>
            <person name="Steffen D."/>
            <person name="Sanders M."/>
            <person name="Ma J."/>
            <person name="Kohara Y."/>
            <person name="Sharp S."/>
            <person name="Simmonds M."/>
            <person name="Spiegler S."/>
            <person name="Tivey A."/>
            <person name="Sugano S."/>
            <person name="White B."/>
            <person name="Walker D."/>
            <person name="Woodward J."/>
            <person name="Winckler T."/>
            <person name="Tanaka Y."/>
            <person name="Shaulsky G."/>
            <person name="Schleicher M."/>
            <person name="Weinstock G."/>
            <person name="Rosenthal A."/>
            <person name="Cox E.C."/>
            <person name="Chisholm R.L."/>
            <person name="Gibbs R."/>
            <person name="Loomis W.F."/>
            <person name="Platzer M."/>
            <person name="Kay R.R."/>
            <person name="Williams J."/>
            <person name="Dear P.H."/>
            <person name="Noegel A.A."/>
            <person name="Barrell B."/>
            <person name="Kuspa A."/>
        </authorList>
    </citation>
    <scope>NUCLEOTIDE SEQUENCE [LARGE SCALE GENOMIC DNA]</scope>
    <source>
        <strain evidence="3 4">AX4</strain>
    </source>
</reference>
<accession>Q55A34</accession>
<dbReference type="InterPro" id="IPR054484">
    <property type="entry name" value="ComC_SSD"/>
</dbReference>
<dbReference type="KEGG" id="ddi:DDB_G0272334"/>
<evidence type="ECO:0000256" key="1">
    <source>
        <dbReference type="SAM" id="Phobius"/>
    </source>
</evidence>
<dbReference type="InParanoid" id="Q55A34"/>
<name>Q55A34_DICDI</name>
<keyword evidence="1" id="KW-0472">Membrane</keyword>
<dbReference type="PRINTS" id="PR00011">
    <property type="entry name" value="EGFLAMININ"/>
</dbReference>
<dbReference type="AlphaFoldDB" id="Q55A34"/>
<feature type="domain" description="EGF-like" evidence="2">
    <location>
        <begin position="581"/>
        <end position="592"/>
    </location>
</feature>
<dbReference type="PaxDb" id="44689-DDB0206567"/>
<dbReference type="Proteomes" id="UP000002195">
    <property type="component" value="Unassembled WGS sequence"/>
</dbReference>
<dbReference type="GeneID" id="8618320"/>
<dbReference type="InterPro" id="IPR057015">
    <property type="entry name" value="B-sand_ComC_2nd"/>
</dbReference>
<dbReference type="PANTHER" id="PTHR24032">
    <property type="entry name" value="EGF-LIKE DOMAIN-CONTAINING PROTEIN-RELATED-RELATED"/>
    <property type="match status" value="1"/>
</dbReference>
<organism evidence="3 4">
    <name type="scientific">Dictyostelium discoideum</name>
    <name type="common">Social amoeba</name>
    <dbReference type="NCBI Taxonomy" id="44689"/>
    <lineage>
        <taxon>Eukaryota</taxon>
        <taxon>Amoebozoa</taxon>
        <taxon>Evosea</taxon>
        <taxon>Eumycetozoa</taxon>
        <taxon>Dictyostelia</taxon>
        <taxon>Dictyosteliales</taxon>
        <taxon>Dictyosteliaceae</taxon>
        <taxon>Dictyostelium</taxon>
    </lineage>
</organism>
<dbReference type="InterPro" id="IPR057013">
    <property type="entry name" value="LRR_ComC"/>
</dbReference>
<dbReference type="eggNOG" id="KOG1225">
    <property type="taxonomic scope" value="Eukaryota"/>
</dbReference>
<evidence type="ECO:0000313" key="3">
    <source>
        <dbReference type="EMBL" id="EAL71319.1"/>
    </source>
</evidence>
<dbReference type="Pfam" id="PF24141">
    <property type="entry name" value="LRR_ComC"/>
    <property type="match status" value="1"/>
</dbReference>
<gene>
    <name evidence="3" type="ORF">DDB_G0272334</name>
</gene>
<dbReference type="VEuPathDB" id="AmoebaDB:DDB_G0272334"/>
<comment type="caution">
    <text evidence="3">The sequence shown here is derived from an EMBL/GenBank/DDBJ whole genome shotgun (WGS) entry which is preliminary data.</text>
</comment>
<dbReference type="PANTHER" id="PTHR24032:SF18">
    <property type="entry name" value="EGF-LIKE DOMAIN-CONTAINING PROTEIN"/>
    <property type="match status" value="1"/>
</dbReference>
<dbReference type="Pfam" id="PF22933">
    <property type="entry name" value="ComC_SSD"/>
    <property type="match status" value="1"/>
</dbReference>
<feature type="transmembrane region" description="Helical" evidence="1">
    <location>
        <begin position="20"/>
        <end position="41"/>
    </location>
</feature>
<keyword evidence="1" id="KW-1133">Transmembrane helix</keyword>
<dbReference type="Pfam" id="PF24143">
    <property type="entry name" value="Beta-sand_ComC_2nd"/>
    <property type="match status" value="1"/>
</dbReference>
<proteinExistence type="predicted"/>
<evidence type="ECO:0000313" key="4">
    <source>
        <dbReference type="Proteomes" id="UP000002195"/>
    </source>
</evidence>
<evidence type="ECO:0000259" key="2">
    <source>
        <dbReference type="PROSITE" id="PS00022"/>
    </source>
</evidence>